<sequence>MTSHINNNSAGTQFVLMHQFRPKQRLFTSFVSKCSFCHGAAEITSTSDGNVPNAILKDYLCASQGCNKVRCEDCLIDVFEVPCGVDMHTAGQFQLQVPTPEQLKEKRRVRVQQEKEQYALVRNGLLLRA</sequence>
<reference evidence="1 2" key="1">
    <citation type="journal article" date="2018" name="Nat. Ecol. Evol.">
        <title>Pezizomycetes genomes reveal the molecular basis of ectomycorrhizal truffle lifestyle.</title>
        <authorList>
            <person name="Murat C."/>
            <person name="Payen T."/>
            <person name="Noel B."/>
            <person name="Kuo A."/>
            <person name="Morin E."/>
            <person name="Chen J."/>
            <person name="Kohler A."/>
            <person name="Krizsan K."/>
            <person name="Balestrini R."/>
            <person name="Da Silva C."/>
            <person name="Montanini B."/>
            <person name="Hainaut M."/>
            <person name="Levati E."/>
            <person name="Barry K.W."/>
            <person name="Belfiori B."/>
            <person name="Cichocki N."/>
            <person name="Clum A."/>
            <person name="Dockter R.B."/>
            <person name="Fauchery L."/>
            <person name="Guy J."/>
            <person name="Iotti M."/>
            <person name="Le Tacon F."/>
            <person name="Lindquist E.A."/>
            <person name="Lipzen A."/>
            <person name="Malagnac F."/>
            <person name="Mello A."/>
            <person name="Molinier V."/>
            <person name="Miyauchi S."/>
            <person name="Poulain J."/>
            <person name="Riccioni C."/>
            <person name="Rubini A."/>
            <person name="Sitrit Y."/>
            <person name="Splivallo R."/>
            <person name="Traeger S."/>
            <person name="Wang M."/>
            <person name="Zifcakova L."/>
            <person name="Wipf D."/>
            <person name="Zambonelli A."/>
            <person name="Paolocci F."/>
            <person name="Nowrousian M."/>
            <person name="Ottonello S."/>
            <person name="Baldrian P."/>
            <person name="Spatafora J.W."/>
            <person name="Henrissat B."/>
            <person name="Nagy L.G."/>
            <person name="Aury J.M."/>
            <person name="Wincker P."/>
            <person name="Grigoriev I.V."/>
            <person name="Bonfante P."/>
            <person name="Martin F.M."/>
        </authorList>
    </citation>
    <scope>NUCLEOTIDE SEQUENCE [LARGE SCALE GENOMIC DNA]</scope>
    <source>
        <strain evidence="1 2">RN42</strain>
    </source>
</reference>
<dbReference type="Proteomes" id="UP000275078">
    <property type="component" value="Unassembled WGS sequence"/>
</dbReference>
<evidence type="ECO:0000313" key="1">
    <source>
        <dbReference type="EMBL" id="RPA78395.1"/>
    </source>
</evidence>
<dbReference type="EMBL" id="ML119712">
    <property type="protein sequence ID" value="RPA78395.1"/>
    <property type="molecule type" value="Genomic_DNA"/>
</dbReference>
<keyword evidence="2" id="KW-1185">Reference proteome</keyword>
<accession>A0A3N4HX48</accession>
<organism evidence="1 2">
    <name type="scientific">Ascobolus immersus RN42</name>
    <dbReference type="NCBI Taxonomy" id="1160509"/>
    <lineage>
        <taxon>Eukaryota</taxon>
        <taxon>Fungi</taxon>
        <taxon>Dikarya</taxon>
        <taxon>Ascomycota</taxon>
        <taxon>Pezizomycotina</taxon>
        <taxon>Pezizomycetes</taxon>
        <taxon>Pezizales</taxon>
        <taxon>Ascobolaceae</taxon>
        <taxon>Ascobolus</taxon>
    </lineage>
</organism>
<gene>
    <name evidence="1" type="ORF">BJ508DRAFT_309325</name>
</gene>
<protein>
    <submittedName>
        <fullName evidence="1">Uncharacterized protein</fullName>
    </submittedName>
</protein>
<name>A0A3N4HX48_ASCIM</name>
<proteinExistence type="predicted"/>
<dbReference type="AlphaFoldDB" id="A0A3N4HX48"/>
<evidence type="ECO:0000313" key="2">
    <source>
        <dbReference type="Proteomes" id="UP000275078"/>
    </source>
</evidence>